<reference evidence="2 3" key="1">
    <citation type="journal article" date="2010" name="Science">
        <title>Genomic analysis of organismal complexity in the multicellular green alga Volvox carteri.</title>
        <authorList>
            <person name="Prochnik S.E."/>
            <person name="Umen J."/>
            <person name="Nedelcu A.M."/>
            <person name="Hallmann A."/>
            <person name="Miller S.M."/>
            <person name="Nishii I."/>
            <person name="Ferris P."/>
            <person name="Kuo A."/>
            <person name="Mitros T."/>
            <person name="Fritz-Laylin L.K."/>
            <person name="Hellsten U."/>
            <person name="Chapman J."/>
            <person name="Simakov O."/>
            <person name="Rensing S.A."/>
            <person name="Terry A."/>
            <person name="Pangilinan J."/>
            <person name="Kapitonov V."/>
            <person name="Jurka J."/>
            <person name="Salamov A."/>
            <person name="Shapiro H."/>
            <person name="Schmutz J."/>
            <person name="Grimwood J."/>
            <person name="Lindquist E."/>
            <person name="Lucas S."/>
            <person name="Grigoriev I.V."/>
            <person name="Schmitt R."/>
            <person name="Kirk D."/>
            <person name="Rokhsar D.S."/>
        </authorList>
    </citation>
    <scope>NUCLEOTIDE SEQUENCE [LARGE SCALE GENOMIC DNA]</scope>
    <source>
        <strain evidence="3">f. Nagariensis / Eve</strain>
    </source>
</reference>
<sequence length="454" mass="48010">MPKVRERSRITQDFAVTPWQSKREIIQEPTIGVPYIIEEALLLAPEARSWPSTVPRDSLKPAPPPQEQNVDTQGWFTKAPRHAPVSELEFSVTTAQTPIVIGTHDDEAPRHLKSDSVSRVRSGLEVTGLCQLAVTPAGHGMGHIFITRTGNHSLDSRRARCYGIAVRPVPPAVPPDPCTDDDCTDLLCARLTDFVSGATVDVLVARTGGDMCNLAPPADWLLRRWFGDDFESDSDTETSASKGIAAGRREWGEEGEEDVEPWSTDEAESADMSEVEDESAAEDDFEGEEGGASEAKAEADAAPVSDGGCRGEGPPCTADGTTGPQSAADWLTWWLRHRRRRPGLELHFEPETLFSGAAALPKLAEFAQPLLPPRLARATGGGGLQYGGGAATADADAGSAALGRKAAVGADGAPARVEAGEGSGVGVDVDIDAVVCLGPITLQGLPRAFLRGAG</sequence>
<dbReference type="Proteomes" id="UP000001058">
    <property type="component" value="Unassembled WGS sequence"/>
</dbReference>
<dbReference type="GeneID" id="9616143"/>
<feature type="compositionally biased region" description="Acidic residues" evidence="1">
    <location>
        <begin position="253"/>
        <end position="291"/>
    </location>
</feature>
<dbReference type="AlphaFoldDB" id="D8U4J7"/>
<accession>D8U4J7</accession>
<protein>
    <submittedName>
        <fullName evidence="2">Uncharacterized protein</fullName>
    </submittedName>
</protein>
<dbReference type="EMBL" id="GL378358">
    <property type="protein sequence ID" value="EFJ45203.1"/>
    <property type="molecule type" value="Genomic_DNA"/>
</dbReference>
<gene>
    <name evidence="2" type="ORF">VOLCADRAFT_94350</name>
</gene>
<dbReference type="KEGG" id="vcn:VOLCADRAFT_94350"/>
<evidence type="ECO:0000313" key="3">
    <source>
        <dbReference type="Proteomes" id="UP000001058"/>
    </source>
</evidence>
<dbReference type="InParanoid" id="D8U4J7"/>
<evidence type="ECO:0000313" key="2">
    <source>
        <dbReference type="EMBL" id="EFJ45203.1"/>
    </source>
</evidence>
<name>D8U4J7_VOLCA</name>
<feature type="region of interest" description="Disordered" evidence="1">
    <location>
        <begin position="231"/>
        <end position="325"/>
    </location>
</feature>
<organism evidence="3">
    <name type="scientific">Volvox carteri f. nagariensis</name>
    <dbReference type="NCBI Taxonomy" id="3068"/>
    <lineage>
        <taxon>Eukaryota</taxon>
        <taxon>Viridiplantae</taxon>
        <taxon>Chlorophyta</taxon>
        <taxon>core chlorophytes</taxon>
        <taxon>Chlorophyceae</taxon>
        <taxon>CS clade</taxon>
        <taxon>Chlamydomonadales</taxon>
        <taxon>Volvocaceae</taxon>
        <taxon>Volvox</taxon>
    </lineage>
</organism>
<dbReference type="RefSeq" id="XP_002953579.1">
    <property type="nucleotide sequence ID" value="XM_002953533.1"/>
</dbReference>
<keyword evidence="3" id="KW-1185">Reference proteome</keyword>
<evidence type="ECO:0000256" key="1">
    <source>
        <dbReference type="SAM" id="MobiDB-lite"/>
    </source>
</evidence>
<proteinExistence type="predicted"/>
<dbReference type="OrthoDB" id="552729at2759"/>